<dbReference type="Proteomes" id="UP000608754">
    <property type="component" value="Unassembled WGS sequence"/>
</dbReference>
<organism evidence="2 3">
    <name type="scientific">Faecalibacter rhinopitheci</name>
    <dbReference type="NCBI Taxonomy" id="2779678"/>
    <lineage>
        <taxon>Bacteria</taxon>
        <taxon>Pseudomonadati</taxon>
        <taxon>Bacteroidota</taxon>
        <taxon>Flavobacteriia</taxon>
        <taxon>Flavobacteriales</taxon>
        <taxon>Weeksellaceae</taxon>
        <taxon>Faecalibacter</taxon>
    </lineage>
</organism>
<keyword evidence="3" id="KW-1185">Reference proteome</keyword>
<keyword evidence="1" id="KW-0732">Signal</keyword>
<evidence type="ECO:0000313" key="2">
    <source>
        <dbReference type="EMBL" id="MBF0598463.1"/>
    </source>
</evidence>
<dbReference type="RefSeq" id="WP_194184042.1">
    <property type="nucleotide sequence ID" value="NZ_JADGIK010000042.1"/>
</dbReference>
<protein>
    <recommendedName>
        <fullName evidence="4">Lipoprotein</fullName>
    </recommendedName>
</protein>
<feature type="signal peptide" evidence="1">
    <location>
        <begin position="1"/>
        <end position="18"/>
    </location>
</feature>
<sequence>MKKLLLTFILSIFTFSCASRNYNNVEKIHFYDKIGNKIELSNIYDILNNQLKEQNINGKIIKSQIKEFKNDKSRKIVLIGISKENNLNIGAELSNFKKGFKLNNYFTICNNCQTENKEINIDYKDDNLICKSKINSNCVKHSIAIIDN</sequence>
<dbReference type="PROSITE" id="PS51257">
    <property type="entry name" value="PROKAR_LIPOPROTEIN"/>
    <property type="match status" value="1"/>
</dbReference>
<dbReference type="AlphaFoldDB" id="A0A8J7K5N0"/>
<comment type="caution">
    <text evidence="2">The sequence shown here is derived from an EMBL/GenBank/DDBJ whole genome shotgun (WGS) entry which is preliminary data.</text>
</comment>
<feature type="chain" id="PRO_5035235621" description="Lipoprotein" evidence="1">
    <location>
        <begin position="19"/>
        <end position="148"/>
    </location>
</feature>
<name>A0A8J7K5N0_9FLAO</name>
<gene>
    <name evidence="2" type="ORF">IM532_13615</name>
</gene>
<evidence type="ECO:0000256" key="1">
    <source>
        <dbReference type="SAM" id="SignalP"/>
    </source>
</evidence>
<evidence type="ECO:0000313" key="3">
    <source>
        <dbReference type="Proteomes" id="UP000608754"/>
    </source>
</evidence>
<accession>A0A8J7K5N0</accession>
<evidence type="ECO:0008006" key="4">
    <source>
        <dbReference type="Google" id="ProtNLM"/>
    </source>
</evidence>
<dbReference type="EMBL" id="JADGIK010000042">
    <property type="protein sequence ID" value="MBF0598463.1"/>
    <property type="molecule type" value="Genomic_DNA"/>
</dbReference>
<reference evidence="2" key="1">
    <citation type="submission" date="2020-10" db="EMBL/GenBank/DDBJ databases">
        <authorList>
            <person name="Lu T."/>
            <person name="Wang Q."/>
            <person name="Han X."/>
        </authorList>
    </citation>
    <scope>NUCLEOTIDE SEQUENCE</scope>
    <source>
        <strain evidence="2">WQ 117</strain>
    </source>
</reference>
<proteinExistence type="predicted"/>